<dbReference type="AlphaFoldDB" id="A0A450WGN2"/>
<keyword evidence="1" id="KW-0472">Membrane</keyword>
<dbReference type="EMBL" id="CAADFK010000091">
    <property type="protein sequence ID" value="VFK16217.1"/>
    <property type="molecule type" value="Genomic_DNA"/>
</dbReference>
<protein>
    <submittedName>
        <fullName evidence="2">Uncharacterized protein</fullName>
    </submittedName>
</protein>
<proteinExistence type="predicted"/>
<keyword evidence="1" id="KW-0812">Transmembrane</keyword>
<keyword evidence="1" id="KW-1133">Transmembrane helix</keyword>
<sequence>MNKQLDASWAVQAMIASLAGIAVLTEGFIIGGEWTWIDYAVIGCAICVSIGAVMTVFLRARRQWS</sequence>
<gene>
    <name evidence="2" type="ORF">BECKLPF1236B_GA0070989_109118</name>
</gene>
<name>A0A450WGN2_9GAMM</name>
<reference evidence="2" key="1">
    <citation type="submission" date="2019-02" db="EMBL/GenBank/DDBJ databases">
        <authorList>
            <person name="Gruber-Vodicka R. H."/>
            <person name="Seah K. B. B."/>
        </authorList>
    </citation>
    <scope>NUCLEOTIDE SEQUENCE</scope>
    <source>
        <strain evidence="2">BECK_S313</strain>
    </source>
</reference>
<evidence type="ECO:0000256" key="1">
    <source>
        <dbReference type="SAM" id="Phobius"/>
    </source>
</evidence>
<feature type="transmembrane region" description="Helical" evidence="1">
    <location>
        <begin position="7"/>
        <end position="30"/>
    </location>
</feature>
<evidence type="ECO:0000313" key="2">
    <source>
        <dbReference type="EMBL" id="VFK16217.1"/>
    </source>
</evidence>
<accession>A0A450WGN2</accession>
<feature type="transmembrane region" description="Helical" evidence="1">
    <location>
        <begin position="36"/>
        <end position="58"/>
    </location>
</feature>
<organism evidence="2">
    <name type="scientific">Candidatus Kentrum sp. LPFa</name>
    <dbReference type="NCBI Taxonomy" id="2126335"/>
    <lineage>
        <taxon>Bacteria</taxon>
        <taxon>Pseudomonadati</taxon>
        <taxon>Pseudomonadota</taxon>
        <taxon>Gammaproteobacteria</taxon>
        <taxon>Candidatus Kentrum</taxon>
    </lineage>
</organism>